<dbReference type="InterPro" id="IPR020667">
    <property type="entry name" value="DNA_mismatch_repair_MutL"/>
</dbReference>
<dbReference type="CDD" id="cd16926">
    <property type="entry name" value="HATPase_MutL-MLH-PMS-like"/>
    <property type="match status" value="1"/>
</dbReference>
<dbReference type="SMART" id="SM01340">
    <property type="entry name" value="DNA_mis_repair"/>
    <property type="match status" value="1"/>
</dbReference>
<accession>H7EP54</accession>
<dbReference type="NCBIfam" id="TIGR00585">
    <property type="entry name" value="mutl"/>
    <property type="match status" value="1"/>
</dbReference>
<keyword evidence="10" id="KW-1185">Reference proteome</keyword>
<comment type="function">
    <text evidence="5">This protein is involved in the repair of mismatches in DNA. It is required for dam-dependent methyl-directed DNA mismatch repair. May act as a 'molecular matchmaker', a protein that promotes the formation of a stable complex between two or more DNA-binding proteins in an ATP-dependent manner without itself being part of a final effector complex.</text>
</comment>
<dbReference type="eggNOG" id="COG0323">
    <property type="taxonomic scope" value="Bacteria"/>
</dbReference>
<dbReference type="InterPro" id="IPR013507">
    <property type="entry name" value="DNA_mismatch_S5_2-like"/>
</dbReference>
<comment type="caution">
    <text evidence="9">The sequence shown here is derived from an EMBL/GenBank/DDBJ whole genome shotgun (WGS) entry which is preliminary data.</text>
</comment>
<evidence type="ECO:0000256" key="3">
    <source>
        <dbReference type="ARBA" id="ARBA00022763"/>
    </source>
</evidence>
<keyword evidence="4 5" id="KW-0234">DNA repair</keyword>
<evidence type="ECO:0000256" key="2">
    <source>
        <dbReference type="ARBA" id="ARBA00021975"/>
    </source>
</evidence>
<dbReference type="InterPro" id="IPR014790">
    <property type="entry name" value="MutL_C"/>
</dbReference>
<dbReference type="AlphaFoldDB" id="H7EP54"/>
<dbReference type="OrthoDB" id="9763467at2"/>
<dbReference type="GO" id="GO:0140664">
    <property type="term" value="F:ATP-dependent DNA damage sensor activity"/>
    <property type="evidence" value="ECO:0007669"/>
    <property type="project" value="InterPro"/>
</dbReference>
<dbReference type="GO" id="GO:0030983">
    <property type="term" value="F:mismatched DNA binding"/>
    <property type="evidence" value="ECO:0007669"/>
    <property type="project" value="InterPro"/>
</dbReference>
<dbReference type="InterPro" id="IPR014762">
    <property type="entry name" value="DNA_mismatch_repair_CS"/>
</dbReference>
<dbReference type="PATRIC" id="fig|907348.3.peg.2746"/>
<evidence type="ECO:0000259" key="7">
    <source>
        <dbReference type="SMART" id="SM00853"/>
    </source>
</evidence>
<dbReference type="InterPro" id="IPR014721">
    <property type="entry name" value="Ribsml_uS5_D2-typ_fold_subgr"/>
</dbReference>
<dbReference type="Pfam" id="PF01119">
    <property type="entry name" value="DNA_mis_repair"/>
    <property type="match status" value="1"/>
</dbReference>
<dbReference type="STRING" id="907348.TresaDRAFT_0160"/>
<dbReference type="GO" id="GO:0006298">
    <property type="term" value="P:mismatch repair"/>
    <property type="evidence" value="ECO:0007669"/>
    <property type="project" value="UniProtKB-UniRule"/>
</dbReference>
<sequence>MRRPVRVLREDVARRIAAGEVIDRPAAMVRELMDNAVDSGAGRITVEIKNGGIDMVRVSDDGSGMSEDDLKNCAQPHATSKITDAEDLMHLTTLGFRGEALASIAAVSSLSISSGGFRMAMDGIRGRRIEKAAEVNGGRGTVVTSEHLFEDFPARRTFLKRPASETMMCREMFVEKSLARSDISFRLVVDGDVRLDLKAGETAPERLRNALGMRESASAIKELRAAGKESDGIHDWKFTLVIGEPSVRRNDRRAIFVYVNGRRVQEYSLMQAIEYGCQGFFPNGTHPVAALFAEVEPSLVDFNIHPAKKEVRFRDMTSLHHGISSSLRSFLMSGLKSQMEGTDFKSEAEGASVFGDSSVAEPEERTFQKPAFPDAFPHQNETAAPERNLSENALPKSAMPGRGGADMRTRFFSFDTAKRSLGEPSLFGENEAGGERNVRYIGRAMETFIIAERGNALYFIDQHAVHERILFDEMMGAERIAQTLLIPYIVETENEEQERYVASVLPKLAEAGFIGKATVEGVFEFSTVPSSWKGDEKTLRDALLDGFEEPERILYKVFASASCRKAVMQGTRLDDATAAEFARKAFELPDPHCPHGRPVYFRLTKEQMFANVRRTETAPDQTV</sequence>
<dbReference type="SUPFAM" id="SSF54211">
    <property type="entry name" value="Ribosomal protein S5 domain 2-like"/>
    <property type="match status" value="1"/>
</dbReference>
<evidence type="ECO:0000256" key="4">
    <source>
        <dbReference type="ARBA" id="ARBA00023204"/>
    </source>
</evidence>
<feature type="domain" description="MutL C-terminal dimerisation" evidence="7">
    <location>
        <begin position="440"/>
        <end position="573"/>
    </location>
</feature>
<dbReference type="GO" id="GO:0032300">
    <property type="term" value="C:mismatch repair complex"/>
    <property type="evidence" value="ECO:0007669"/>
    <property type="project" value="InterPro"/>
</dbReference>
<reference evidence="9 10" key="1">
    <citation type="submission" date="2011-09" db="EMBL/GenBank/DDBJ databases">
        <title>The draft genome of Treponema saccharophilum DSM 2985.</title>
        <authorList>
            <consortium name="US DOE Joint Genome Institute (JGI-PGF)"/>
            <person name="Lucas S."/>
            <person name="Copeland A."/>
            <person name="Lapidus A."/>
            <person name="Glavina del Rio T."/>
            <person name="Dalin E."/>
            <person name="Tice H."/>
            <person name="Bruce D."/>
            <person name="Goodwin L."/>
            <person name="Pitluck S."/>
            <person name="Peters L."/>
            <person name="Kyrpides N."/>
            <person name="Mavromatis K."/>
            <person name="Ivanova N."/>
            <person name="Markowitz V."/>
            <person name="Cheng J.-F."/>
            <person name="Hugenholtz P."/>
            <person name="Woyke T."/>
            <person name="Wu D."/>
            <person name="Gronow S."/>
            <person name="Wellnitz S."/>
            <person name="Brambilla E."/>
            <person name="Klenk H.-P."/>
            <person name="Eisen J.A."/>
        </authorList>
    </citation>
    <scope>NUCLEOTIDE SEQUENCE [LARGE SCALE GENOMIC DNA]</scope>
    <source>
        <strain evidence="9 10">DSM 2985</strain>
    </source>
</reference>
<dbReference type="Pfam" id="PF08676">
    <property type="entry name" value="MutL_C"/>
    <property type="match status" value="1"/>
</dbReference>
<organism evidence="9 10">
    <name type="scientific">Treponema saccharophilum DSM 2985</name>
    <dbReference type="NCBI Taxonomy" id="907348"/>
    <lineage>
        <taxon>Bacteria</taxon>
        <taxon>Pseudomonadati</taxon>
        <taxon>Spirochaetota</taxon>
        <taxon>Spirochaetia</taxon>
        <taxon>Spirochaetales</taxon>
        <taxon>Treponemataceae</taxon>
        <taxon>Treponema</taxon>
    </lineage>
</organism>
<evidence type="ECO:0000256" key="6">
    <source>
        <dbReference type="SAM" id="MobiDB-lite"/>
    </source>
</evidence>
<protein>
    <recommendedName>
        <fullName evidence="2 5">DNA mismatch repair protein MutL</fullName>
    </recommendedName>
</protein>
<dbReference type="PANTHER" id="PTHR10073">
    <property type="entry name" value="DNA MISMATCH REPAIR PROTEIN MLH, PMS, MUTL"/>
    <property type="match status" value="1"/>
</dbReference>
<keyword evidence="3 5" id="KW-0227">DNA damage</keyword>
<dbReference type="PANTHER" id="PTHR10073:SF12">
    <property type="entry name" value="DNA MISMATCH REPAIR PROTEIN MLH1"/>
    <property type="match status" value="1"/>
</dbReference>
<dbReference type="InterPro" id="IPR002099">
    <property type="entry name" value="MutL/Mlh/PMS"/>
</dbReference>
<evidence type="ECO:0000313" key="9">
    <source>
        <dbReference type="EMBL" id="EIC00687.1"/>
    </source>
</evidence>
<dbReference type="Gene3D" id="3.30.230.10">
    <property type="match status" value="1"/>
</dbReference>
<dbReference type="Gene3D" id="3.30.1540.20">
    <property type="entry name" value="MutL, C-terminal domain, dimerisation subdomain"/>
    <property type="match status" value="1"/>
</dbReference>
<proteinExistence type="inferred from homology"/>
<dbReference type="InterPro" id="IPR038973">
    <property type="entry name" value="MutL/Mlh/Pms-like"/>
</dbReference>
<dbReference type="Gene3D" id="3.30.565.10">
    <property type="entry name" value="Histidine kinase-like ATPase, C-terminal domain"/>
    <property type="match status" value="1"/>
</dbReference>
<dbReference type="SUPFAM" id="SSF55874">
    <property type="entry name" value="ATPase domain of HSP90 chaperone/DNA topoisomerase II/histidine kinase"/>
    <property type="match status" value="1"/>
</dbReference>
<dbReference type="Pfam" id="PF13589">
    <property type="entry name" value="HATPase_c_3"/>
    <property type="match status" value="1"/>
</dbReference>
<dbReference type="Proteomes" id="UP000003571">
    <property type="component" value="Unassembled WGS sequence"/>
</dbReference>
<dbReference type="PROSITE" id="PS00058">
    <property type="entry name" value="DNA_MISMATCH_REPAIR_1"/>
    <property type="match status" value="1"/>
</dbReference>
<dbReference type="InterPro" id="IPR020568">
    <property type="entry name" value="Ribosomal_Su5_D2-typ_SF"/>
</dbReference>
<evidence type="ECO:0000313" key="10">
    <source>
        <dbReference type="Proteomes" id="UP000003571"/>
    </source>
</evidence>
<dbReference type="InterPro" id="IPR037198">
    <property type="entry name" value="MutL_C_sf"/>
</dbReference>
<gene>
    <name evidence="5" type="primary">mutL</name>
    <name evidence="9" type="ORF">TresaDRAFT_0160</name>
</gene>
<dbReference type="EMBL" id="AGRW01000054">
    <property type="protein sequence ID" value="EIC00687.1"/>
    <property type="molecule type" value="Genomic_DNA"/>
</dbReference>
<dbReference type="CDD" id="cd00782">
    <property type="entry name" value="MutL_Trans"/>
    <property type="match status" value="1"/>
</dbReference>
<dbReference type="SMART" id="SM00853">
    <property type="entry name" value="MutL_C"/>
    <property type="match status" value="1"/>
</dbReference>
<dbReference type="GO" id="GO:0016887">
    <property type="term" value="F:ATP hydrolysis activity"/>
    <property type="evidence" value="ECO:0007669"/>
    <property type="project" value="InterPro"/>
</dbReference>
<dbReference type="InterPro" id="IPR042121">
    <property type="entry name" value="MutL_C_regsub"/>
</dbReference>
<evidence type="ECO:0000256" key="5">
    <source>
        <dbReference type="HAMAP-Rule" id="MF_00149"/>
    </source>
</evidence>
<dbReference type="InterPro" id="IPR042120">
    <property type="entry name" value="MutL_C_dimsub"/>
</dbReference>
<dbReference type="RefSeq" id="WP_002706360.1">
    <property type="nucleotide sequence ID" value="NZ_AGRW01000054.1"/>
</dbReference>
<feature type="domain" description="DNA mismatch repair protein S5" evidence="8">
    <location>
        <begin position="211"/>
        <end position="332"/>
    </location>
</feature>
<evidence type="ECO:0000256" key="1">
    <source>
        <dbReference type="ARBA" id="ARBA00006082"/>
    </source>
</evidence>
<dbReference type="HAMAP" id="MF_00149">
    <property type="entry name" value="DNA_mis_repair"/>
    <property type="match status" value="1"/>
</dbReference>
<comment type="similarity">
    <text evidence="1 5">Belongs to the DNA mismatch repair MutL/HexB family.</text>
</comment>
<dbReference type="InterPro" id="IPR036890">
    <property type="entry name" value="HATPase_C_sf"/>
</dbReference>
<dbReference type="FunFam" id="3.30.565.10:FF:000003">
    <property type="entry name" value="DNA mismatch repair endonuclease MutL"/>
    <property type="match status" value="1"/>
</dbReference>
<dbReference type="GO" id="GO:0005524">
    <property type="term" value="F:ATP binding"/>
    <property type="evidence" value="ECO:0007669"/>
    <property type="project" value="InterPro"/>
</dbReference>
<name>H7EP54_9SPIR</name>
<dbReference type="SUPFAM" id="SSF118116">
    <property type="entry name" value="DNA mismatch repair protein MutL"/>
    <property type="match status" value="1"/>
</dbReference>
<evidence type="ECO:0000259" key="8">
    <source>
        <dbReference type="SMART" id="SM01340"/>
    </source>
</evidence>
<dbReference type="Gene3D" id="3.30.1370.100">
    <property type="entry name" value="MutL, C-terminal domain, regulatory subdomain"/>
    <property type="match status" value="1"/>
</dbReference>
<feature type="region of interest" description="Disordered" evidence="6">
    <location>
        <begin position="357"/>
        <end position="402"/>
    </location>
</feature>